<dbReference type="EMBL" id="CAXKWB010008285">
    <property type="protein sequence ID" value="CAL4090570.1"/>
    <property type="molecule type" value="Genomic_DNA"/>
</dbReference>
<keyword evidence="2" id="KW-1185">Reference proteome</keyword>
<proteinExistence type="predicted"/>
<gene>
    <name evidence="1" type="ORF">MNOR_LOCUS14056</name>
</gene>
<sequence>MSYYQASRSLDIGTSNLTTNSWTLLQNWCKESERTKGVCEVSLWTRPVDSEASEVKKDTKSIKKDKLNQNLRLMITHWALVFEWKEHTQAEDGDRIFPRSVTYEALALGDLLVPTWKENAPKENDWKKANIGQIELSPKDINQAAKNLSFNGLPYDIVNMNCQKWVKELLKILMGNTLNIPDLSFLPFIEVIRPFLG</sequence>
<accession>A0AAV2QN04</accession>
<evidence type="ECO:0000313" key="1">
    <source>
        <dbReference type="EMBL" id="CAL4090570.1"/>
    </source>
</evidence>
<organism evidence="1 2">
    <name type="scientific">Meganyctiphanes norvegica</name>
    <name type="common">Northern krill</name>
    <name type="synonym">Thysanopoda norvegica</name>
    <dbReference type="NCBI Taxonomy" id="48144"/>
    <lineage>
        <taxon>Eukaryota</taxon>
        <taxon>Metazoa</taxon>
        <taxon>Ecdysozoa</taxon>
        <taxon>Arthropoda</taxon>
        <taxon>Crustacea</taxon>
        <taxon>Multicrustacea</taxon>
        <taxon>Malacostraca</taxon>
        <taxon>Eumalacostraca</taxon>
        <taxon>Eucarida</taxon>
        <taxon>Euphausiacea</taxon>
        <taxon>Euphausiidae</taxon>
        <taxon>Meganyctiphanes</taxon>
    </lineage>
</organism>
<dbReference type="Proteomes" id="UP001497623">
    <property type="component" value="Unassembled WGS sequence"/>
</dbReference>
<protein>
    <recommendedName>
        <fullName evidence="3">PPPDE domain-containing protein</fullName>
    </recommendedName>
</protein>
<reference evidence="1 2" key="1">
    <citation type="submission" date="2024-05" db="EMBL/GenBank/DDBJ databases">
        <authorList>
            <person name="Wallberg A."/>
        </authorList>
    </citation>
    <scope>NUCLEOTIDE SEQUENCE [LARGE SCALE GENOMIC DNA]</scope>
</reference>
<name>A0AAV2QN04_MEGNR</name>
<comment type="caution">
    <text evidence="1">The sequence shown here is derived from an EMBL/GenBank/DDBJ whole genome shotgun (WGS) entry which is preliminary data.</text>
</comment>
<evidence type="ECO:0000313" key="2">
    <source>
        <dbReference type="Proteomes" id="UP001497623"/>
    </source>
</evidence>
<dbReference type="AlphaFoldDB" id="A0AAV2QN04"/>
<evidence type="ECO:0008006" key="3">
    <source>
        <dbReference type="Google" id="ProtNLM"/>
    </source>
</evidence>